<organism evidence="2 3">
    <name type="scientific">Microthyrium microscopicum</name>
    <dbReference type="NCBI Taxonomy" id="703497"/>
    <lineage>
        <taxon>Eukaryota</taxon>
        <taxon>Fungi</taxon>
        <taxon>Dikarya</taxon>
        <taxon>Ascomycota</taxon>
        <taxon>Pezizomycotina</taxon>
        <taxon>Dothideomycetes</taxon>
        <taxon>Dothideomycetes incertae sedis</taxon>
        <taxon>Microthyriales</taxon>
        <taxon>Microthyriaceae</taxon>
        <taxon>Microthyrium</taxon>
    </lineage>
</organism>
<name>A0A6A6UMU9_9PEZI</name>
<accession>A0A6A6UMU9</accession>
<keyword evidence="1" id="KW-1133">Transmembrane helix</keyword>
<keyword evidence="3" id="KW-1185">Reference proteome</keyword>
<evidence type="ECO:0000313" key="3">
    <source>
        <dbReference type="Proteomes" id="UP000799302"/>
    </source>
</evidence>
<reference evidence="2" key="1">
    <citation type="journal article" date="2020" name="Stud. Mycol.">
        <title>101 Dothideomycetes genomes: a test case for predicting lifestyles and emergence of pathogens.</title>
        <authorList>
            <person name="Haridas S."/>
            <person name="Albert R."/>
            <person name="Binder M."/>
            <person name="Bloem J."/>
            <person name="Labutti K."/>
            <person name="Salamov A."/>
            <person name="Andreopoulos B."/>
            <person name="Baker S."/>
            <person name="Barry K."/>
            <person name="Bills G."/>
            <person name="Bluhm B."/>
            <person name="Cannon C."/>
            <person name="Castanera R."/>
            <person name="Culley D."/>
            <person name="Daum C."/>
            <person name="Ezra D."/>
            <person name="Gonzalez J."/>
            <person name="Henrissat B."/>
            <person name="Kuo A."/>
            <person name="Liang C."/>
            <person name="Lipzen A."/>
            <person name="Lutzoni F."/>
            <person name="Magnuson J."/>
            <person name="Mondo S."/>
            <person name="Nolan M."/>
            <person name="Ohm R."/>
            <person name="Pangilinan J."/>
            <person name="Park H.-J."/>
            <person name="Ramirez L."/>
            <person name="Alfaro M."/>
            <person name="Sun H."/>
            <person name="Tritt A."/>
            <person name="Yoshinaga Y."/>
            <person name="Zwiers L.-H."/>
            <person name="Turgeon B."/>
            <person name="Goodwin S."/>
            <person name="Spatafora J."/>
            <person name="Crous P."/>
            <person name="Grigoriev I."/>
        </authorList>
    </citation>
    <scope>NUCLEOTIDE SEQUENCE</scope>
    <source>
        <strain evidence="2">CBS 115976</strain>
    </source>
</reference>
<sequence length="146" mass="16289">MAPASAASDMVQPTYSGQWPDGAIAAVAMLTSFLFVFASALIYFLLVIRRSVDCRDIMKQDAIVFWHHLHVDVEYQRARRDKLRIAEEQKGLRPLRLSVLVDSPRSGDSMDRDLARCFQYDAEGSSRPSSVAAPPAIYRGTLGSRI</sequence>
<dbReference type="Proteomes" id="UP000799302">
    <property type="component" value="Unassembled WGS sequence"/>
</dbReference>
<gene>
    <name evidence="2" type="ORF">BT63DRAFT_452904</name>
</gene>
<proteinExistence type="predicted"/>
<keyword evidence="1" id="KW-0472">Membrane</keyword>
<dbReference type="AlphaFoldDB" id="A0A6A6UMU9"/>
<evidence type="ECO:0000313" key="2">
    <source>
        <dbReference type="EMBL" id="KAF2672398.1"/>
    </source>
</evidence>
<protein>
    <submittedName>
        <fullName evidence="2">Uncharacterized protein</fullName>
    </submittedName>
</protein>
<keyword evidence="1" id="KW-0812">Transmembrane</keyword>
<evidence type="ECO:0000256" key="1">
    <source>
        <dbReference type="SAM" id="Phobius"/>
    </source>
</evidence>
<dbReference type="EMBL" id="MU004232">
    <property type="protein sequence ID" value="KAF2672398.1"/>
    <property type="molecule type" value="Genomic_DNA"/>
</dbReference>
<feature type="transmembrane region" description="Helical" evidence="1">
    <location>
        <begin position="23"/>
        <end position="48"/>
    </location>
</feature>